<reference evidence="1 2" key="1">
    <citation type="journal article" date="2018" name="Front. Plant Sci.">
        <title>Red Clover (Trifolium pratense) and Zigzag Clover (T. medium) - A Picture of Genomic Similarities and Differences.</title>
        <authorList>
            <person name="Dluhosova J."/>
            <person name="Istvanek J."/>
            <person name="Nedelnik J."/>
            <person name="Repkova J."/>
        </authorList>
    </citation>
    <scope>NUCLEOTIDE SEQUENCE [LARGE SCALE GENOMIC DNA]</scope>
    <source>
        <strain evidence="2">cv. 10/8</strain>
        <tissue evidence="1">Leaf</tissue>
    </source>
</reference>
<dbReference type="AlphaFoldDB" id="A0A392UDN0"/>
<proteinExistence type="predicted"/>
<keyword evidence="2" id="KW-1185">Reference proteome</keyword>
<evidence type="ECO:0000313" key="2">
    <source>
        <dbReference type="Proteomes" id="UP000265520"/>
    </source>
</evidence>
<sequence>MKTAYGRQWREKGEDARRRTVLLGMWRRRAPEETHNHG</sequence>
<accession>A0A392UDN0</accession>
<name>A0A392UDN0_9FABA</name>
<protein>
    <submittedName>
        <fullName evidence="1">Uncharacterized protein</fullName>
    </submittedName>
</protein>
<comment type="caution">
    <text evidence="1">The sequence shown here is derived from an EMBL/GenBank/DDBJ whole genome shotgun (WGS) entry which is preliminary data.</text>
</comment>
<evidence type="ECO:0000313" key="1">
    <source>
        <dbReference type="EMBL" id="MCI70824.1"/>
    </source>
</evidence>
<organism evidence="1 2">
    <name type="scientific">Trifolium medium</name>
    <dbReference type="NCBI Taxonomy" id="97028"/>
    <lineage>
        <taxon>Eukaryota</taxon>
        <taxon>Viridiplantae</taxon>
        <taxon>Streptophyta</taxon>
        <taxon>Embryophyta</taxon>
        <taxon>Tracheophyta</taxon>
        <taxon>Spermatophyta</taxon>
        <taxon>Magnoliopsida</taxon>
        <taxon>eudicotyledons</taxon>
        <taxon>Gunneridae</taxon>
        <taxon>Pentapetalae</taxon>
        <taxon>rosids</taxon>
        <taxon>fabids</taxon>
        <taxon>Fabales</taxon>
        <taxon>Fabaceae</taxon>
        <taxon>Papilionoideae</taxon>
        <taxon>50 kb inversion clade</taxon>
        <taxon>NPAAA clade</taxon>
        <taxon>Hologalegina</taxon>
        <taxon>IRL clade</taxon>
        <taxon>Trifolieae</taxon>
        <taxon>Trifolium</taxon>
    </lineage>
</organism>
<feature type="non-terminal residue" evidence="1">
    <location>
        <position position="38"/>
    </location>
</feature>
<dbReference type="EMBL" id="LXQA010783598">
    <property type="protein sequence ID" value="MCI70824.1"/>
    <property type="molecule type" value="Genomic_DNA"/>
</dbReference>
<dbReference type="Proteomes" id="UP000265520">
    <property type="component" value="Unassembled WGS sequence"/>
</dbReference>